<dbReference type="PANTHER" id="PTHR43033:SF1">
    <property type="entry name" value="TRNA(ILE)-LYSIDINE SYNTHASE-RELATED"/>
    <property type="match status" value="1"/>
</dbReference>
<protein>
    <recommendedName>
        <fullName evidence="6">tRNA(Ile)-lysidine synthase</fullName>
        <ecNumber evidence="6">6.3.4.19</ecNumber>
    </recommendedName>
    <alternativeName>
        <fullName evidence="6">tRNA(Ile)-2-lysyl-cytidine synthase</fullName>
    </alternativeName>
    <alternativeName>
        <fullName evidence="6">tRNA(Ile)-lysidine synthetase</fullName>
    </alternativeName>
</protein>
<dbReference type="InterPro" id="IPR011063">
    <property type="entry name" value="TilS/TtcA_N"/>
</dbReference>
<proteinExistence type="inferred from homology"/>
<keyword evidence="6" id="KW-0963">Cytoplasm</keyword>
<keyword evidence="9" id="KW-1185">Reference proteome</keyword>
<comment type="subcellular location">
    <subcellularLocation>
        <location evidence="6">Cytoplasm</location>
    </subcellularLocation>
</comment>
<evidence type="ECO:0000256" key="3">
    <source>
        <dbReference type="ARBA" id="ARBA00022741"/>
    </source>
</evidence>
<evidence type="ECO:0000259" key="7">
    <source>
        <dbReference type="Pfam" id="PF01171"/>
    </source>
</evidence>
<dbReference type="GO" id="GO:0006400">
    <property type="term" value="P:tRNA modification"/>
    <property type="evidence" value="ECO:0007669"/>
    <property type="project" value="UniProtKB-UniRule"/>
</dbReference>
<dbReference type="InterPro" id="IPR012795">
    <property type="entry name" value="tRNA_Ile_lys_synt_N"/>
</dbReference>
<dbReference type="EC" id="6.3.4.19" evidence="6"/>
<dbReference type="CDD" id="cd01992">
    <property type="entry name" value="TilS_N"/>
    <property type="match status" value="1"/>
</dbReference>
<dbReference type="AlphaFoldDB" id="A0A1H7VQ52"/>
<dbReference type="GO" id="GO:0005524">
    <property type="term" value="F:ATP binding"/>
    <property type="evidence" value="ECO:0007669"/>
    <property type="project" value="UniProtKB-UniRule"/>
</dbReference>
<evidence type="ECO:0000256" key="5">
    <source>
        <dbReference type="ARBA" id="ARBA00048539"/>
    </source>
</evidence>
<dbReference type="GO" id="GO:0032267">
    <property type="term" value="F:tRNA(Ile)-lysidine synthase activity"/>
    <property type="evidence" value="ECO:0007669"/>
    <property type="project" value="UniProtKB-EC"/>
</dbReference>
<keyword evidence="3 6" id="KW-0547">Nucleotide-binding</keyword>
<dbReference type="GO" id="GO:0005737">
    <property type="term" value="C:cytoplasm"/>
    <property type="evidence" value="ECO:0007669"/>
    <property type="project" value="UniProtKB-SubCell"/>
</dbReference>
<keyword evidence="1 6" id="KW-0436">Ligase</keyword>
<evidence type="ECO:0000313" key="8">
    <source>
        <dbReference type="EMBL" id="SEM10937.1"/>
    </source>
</evidence>
<feature type="domain" description="tRNA(Ile)-lysidine/2-thiocytidine synthase N-terminal" evidence="7">
    <location>
        <begin position="32"/>
        <end position="209"/>
    </location>
</feature>
<dbReference type="InterPro" id="IPR014729">
    <property type="entry name" value="Rossmann-like_a/b/a_fold"/>
</dbReference>
<dbReference type="HAMAP" id="MF_01161">
    <property type="entry name" value="tRNA_Ile_lys_synt"/>
    <property type="match status" value="1"/>
</dbReference>
<comment type="function">
    <text evidence="6">Ligates lysine onto the cytidine present at position 34 of the AUA codon-specific tRNA(Ile) that contains the anticodon CAU, in an ATP-dependent manner. Cytidine is converted to lysidine, thus changing the amino acid specificity of the tRNA from methionine to isoleucine.</text>
</comment>
<dbReference type="Proteomes" id="UP000199664">
    <property type="component" value="Unassembled WGS sequence"/>
</dbReference>
<dbReference type="InterPro" id="IPR012094">
    <property type="entry name" value="tRNA_Ile_lys_synt"/>
</dbReference>
<evidence type="ECO:0000256" key="6">
    <source>
        <dbReference type="HAMAP-Rule" id="MF_01161"/>
    </source>
</evidence>
<gene>
    <name evidence="6" type="primary">tilS</name>
    <name evidence="8" type="ORF">SAMN04515666_107192</name>
</gene>
<keyword evidence="4 6" id="KW-0067">ATP-binding</keyword>
<dbReference type="SUPFAM" id="SSF52402">
    <property type="entry name" value="Adenine nucleotide alpha hydrolases-like"/>
    <property type="match status" value="1"/>
</dbReference>
<dbReference type="RefSeq" id="WP_091839030.1">
    <property type="nucleotide sequence ID" value="NZ_FOAN01000007.1"/>
</dbReference>
<feature type="binding site" evidence="6">
    <location>
        <begin position="37"/>
        <end position="42"/>
    </location>
    <ligand>
        <name>ATP</name>
        <dbReference type="ChEBI" id="CHEBI:30616"/>
    </ligand>
</feature>
<evidence type="ECO:0000256" key="1">
    <source>
        <dbReference type="ARBA" id="ARBA00022598"/>
    </source>
</evidence>
<dbReference type="STRING" id="1036779.SAMN04515666_107192"/>
<organism evidence="8 9">
    <name type="scientific">Bosea lupini</name>
    <dbReference type="NCBI Taxonomy" id="1036779"/>
    <lineage>
        <taxon>Bacteria</taxon>
        <taxon>Pseudomonadati</taxon>
        <taxon>Pseudomonadota</taxon>
        <taxon>Alphaproteobacteria</taxon>
        <taxon>Hyphomicrobiales</taxon>
        <taxon>Boseaceae</taxon>
        <taxon>Bosea</taxon>
    </lineage>
</organism>
<comment type="catalytic activity">
    <reaction evidence="5 6">
        <text>cytidine(34) in tRNA(Ile2) + L-lysine + ATP = lysidine(34) in tRNA(Ile2) + AMP + diphosphate + H(+)</text>
        <dbReference type="Rhea" id="RHEA:43744"/>
        <dbReference type="Rhea" id="RHEA-COMP:10625"/>
        <dbReference type="Rhea" id="RHEA-COMP:10670"/>
        <dbReference type="ChEBI" id="CHEBI:15378"/>
        <dbReference type="ChEBI" id="CHEBI:30616"/>
        <dbReference type="ChEBI" id="CHEBI:32551"/>
        <dbReference type="ChEBI" id="CHEBI:33019"/>
        <dbReference type="ChEBI" id="CHEBI:82748"/>
        <dbReference type="ChEBI" id="CHEBI:83665"/>
        <dbReference type="ChEBI" id="CHEBI:456215"/>
        <dbReference type="EC" id="6.3.4.19"/>
    </reaction>
</comment>
<dbReference type="Pfam" id="PF01171">
    <property type="entry name" value="ATP_bind_3"/>
    <property type="match status" value="1"/>
</dbReference>
<evidence type="ECO:0000256" key="2">
    <source>
        <dbReference type="ARBA" id="ARBA00022694"/>
    </source>
</evidence>
<dbReference type="OrthoDB" id="9807403at2"/>
<dbReference type="EMBL" id="FOAN01000007">
    <property type="protein sequence ID" value="SEM10937.1"/>
    <property type="molecule type" value="Genomic_DNA"/>
</dbReference>
<comment type="domain">
    <text evidence="6">The N-terminal region contains the highly conserved SGGXDS motif, predicted to be a P-loop motif involved in ATP binding.</text>
</comment>
<evidence type="ECO:0000313" key="9">
    <source>
        <dbReference type="Proteomes" id="UP000199664"/>
    </source>
</evidence>
<evidence type="ECO:0000256" key="4">
    <source>
        <dbReference type="ARBA" id="ARBA00022840"/>
    </source>
</evidence>
<reference evidence="9" key="1">
    <citation type="submission" date="2016-10" db="EMBL/GenBank/DDBJ databases">
        <authorList>
            <person name="Varghese N."/>
            <person name="Submissions S."/>
        </authorList>
    </citation>
    <scope>NUCLEOTIDE SEQUENCE [LARGE SCALE GENOMIC DNA]</scope>
    <source>
        <strain evidence="9">LMG 26383,CCUG 61248,R- 45681</strain>
    </source>
</reference>
<dbReference type="Gene3D" id="3.40.50.620">
    <property type="entry name" value="HUPs"/>
    <property type="match status" value="1"/>
</dbReference>
<comment type="similarity">
    <text evidence="6">Belongs to the tRNA(Ile)-lysidine synthase family.</text>
</comment>
<name>A0A1H7VQ52_9HYPH</name>
<dbReference type="NCBIfam" id="TIGR02432">
    <property type="entry name" value="lysidine_TilS_N"/>
    <property type="match status" value="1"/>
</dbReference>
<keyword evidence="2 6" id="KW-0819">tRNA processing</keyword>
<sequence length="352" mass="37144">MTAAPAGPAESEPLTAAEADVLFRPLAHDDTLVVAVSGGPDSIALLALLADWTGRGRPRLLVVTIDHGLRPEAAQEAMMVGELCAKLGVEHRTRRWQGPKPQAGVQEKARAARYALLAEEARVPGATTIVTAHTADDQAETLLMRMAAGSGLAGLAGMAPRSAVNGAVLARPLLGIAKSRLIATCEARGLAFIRDPSNDDPRFARIRWRALLPALAHEGLTAQRLGQLAHRLARADESLDRLAAHALASVPAGDENGRRWFDFARLCGEPEEIVIRSLGLALAAAQDGEAQAGVPPRLARLEDCAKALIAAARAGRALQRTLGGFRLSLAGDGVLTLMREGERRRGVHPATV</sequence>
<dbReference type="PANTHER" id="PTHR43033">
    <property type="entry name" value="TRNA(ILE)-LYSIDINE SYNTHASE-RELATED"/>
    <property type="match status" value="1"/>
</dbReference>
<accession>A0A1H7VQ52</accession>